<comment type="caution">
    <text evidence="1">The sequence shown here is derived from an EMBL/GenBank/DDBJ whole genome shotgun (WGS) entry which is preliminary data.</text>
</comment>
<reference evidence="1 2" key="1">
    <citation type="submission" date="2018-12" db="EMBL/GenBank/DDBJ databases">
        <title>Vibrio sp. isolated from China Sea.</title>
        <authorList>
            <person name="Li Y."/>
        </authorList>
    </citation>
    <scope>NUCLEOTIDE SEQUENCE [LARGE SCALE GENOMIC DNA]</scope>
    <source>
        <strain evidence="1 2">BEI207</strain>
    </source>
</reference>
<keyword evidence="2" id="KW-1185">Reference proteome</keyword>
<dbReference type="OrthoDB" id="5817318at2"/>
<gene>
    <name evidence="1" type="ORF">EJ063_16945</name>
</gene>
<evidence type="ECO:0000313" key="2">
    <source>
        <dbReference type="Proteomes" id="UP000268973"/>
    </source>
</evidence>
<dbReference type="EMBL" id="RXZH01000009">
    <property type="protein sequence ID" value="RTZ14338.1"/>
    <property type="molecule type" value="Genomic_DNA"/>
</dbReference>
<dbReference type="Proteomes" id="UP000268973">
    <property type="component" value="Unassembled WGS sequence"/>
</dbReference>
<organism evidence="1 2">
    <name type="scientific">Vibrio aquaticus</name>
    <dbReference type="NCBI Taxonomy" id="2496559"/>
    <lineage>
        <taxon>Bacteria</taxon>
        <taxon>Pseudomonadati</taxon>
        <taxon>Pseudomonadota</taxon>
        <taxon>Gammaproteobacteria</taxon>
        <taxon>Vibrionales</taxon>
        <taxon>Vibrionaceae</taxon>
        <taxon>Vibrio</taxon>
    </lineage>
</organism>
<accession>A0A432CV34</accession>
<evidence type="ECO:0000313" key="1">
    <source>
        <dbReference type="EMBL" id="RTZ14338.1"/>
    </source>
</evidence>
<dbReference type="RefSeq" id="WP_126575519.1">
    <property type="nucleotide sequence ID" value="NZ_RXZH01000009.1"/>
</dbReference>
<protein>
    <submittedName>
        <fullName evidence="1">Uncharacterized protein</fullName>
    </submittedName>
</protein>
<name>A0A432CV34_9VIBR</name>
<dbReference type="AlphaFoldDB" id="A0A432CV34"/>
<sequence length="63" mass="7186">MDISEIEKGMLVECRQGIGTVLEVDESAQAVVIEERTSHQKFEVEVSDLMDDPQLHLGCDRYY</sequence>
<proteinExistence type="predicted"/>